<keyword evidence="5 8" id="KW-0812">Transmembrane</keyword>
<feature type="transmembrane region" description="Helical" evidence="8">
    <location>
        <begin position="213"/>
        <end position="237"/>
    </location>
</feature>
<dbReference type="Gene3D" id="1.20.1250.20">
    <property type="entry name" value="MFS general substrate transporter like domains"/>
    <property type="match status" value="1"/>
</dbReference>
<dbReference type="GO" id="GO:0005886">
    <property type="term" value="C:plasma membrane"/>
    <property type="evidence" value="ECO:0007669"/>
    <property type="project" value="UniProtKB-SubCell"/>
</dbReference>
<dbReference type="PROSITE" id="PS00216">
    <property type="entry name" value="SUGAR_TRANSPORT_1"/>
    <property type="match status" value="1"/>
</dbReference>
<keyword evidence="7 8" id="KW-0472">Membrane</keyword>
<dbReference type="PANTHER" id="PTHR43271">
    <property type="entry name" value="BLL2771 PROTEIN"/>
    <property type="match status" value="1"/>
</dbReference>
<keyword evidence="11" id="KW-1185">Reference proteome</keyword>
<feature type="transmembrane region" description="Helical" evidence="8">
    <location>
        <begin position="137"/>
        <end position="157"/>
    </location>
</feature>
<dbReference type="PROSITE" id="PS50850">
    <property type="entry name" value="MFS"/>
    <property type="match status" value="1"/>
</dbReference>
<comment type="similarity">
    <text evidence="2">Belongs to the major facilitator superfamily.</text>
</comment>
<evidence type="ECO:0000256" key="7">
    <source>
        <dbReference type="ARBA" id="ARBA00023136"/>
    </source>
</evidence>
<feature type="transmembrane region" description="Helical" evidence="8">
    <location>
        <begin position="280"/>
        <end position="298"/>
    </location>
</feature>
<dbReference type="InterPro" id="IPR005829">
    <property type="entry name" value="Sugar_transporter_CS"/>
</dbReference>
<organism evidence="10 11">
    <name type="scientific">Saccharopolyspora montiporae</name>
    <dbReference type="NCBI Taxonomy" id="2781240"/>
    <lineage>
        <taxon>Bacteria</taxon>
        <taxon>Bacillati</taxon>
        <taxon>Actinomycetota</taxon>
        <taxon>Actinomycetes</taxon>
        <taxon>Pseudonocardiales</taxon>
        <taxon>Pseudonocardiaceae</taxon>
        <taxon>Saccharopolyspora</taxon>
    </lineage>
</organism>
<dbReference type="InterPro" id="IPR036259">
    <property type="entry name" value="MFS_trans_sf"/>
</dbReference>
<dbReference type="PANTHER" id="PTHR43271:SF1">
    <property type="entry name" value="INNER MEMBRANE TRANSPORT PROTEIN YNFM"/>
    <property type="match status" value="1"/>
</dbReference>
<dbReference type="EMBL" id="JADEYC010000023">
    <property type="protein sequence ID" value="MBE9375686.1"/>
    <property type="molecule type" value="Genomic_DNA"/>
</dbReference>
<feature type="transmembrane region" description="Helical" evidence="8">
    <location>
        <begin position="249"/>
        <end position="268"/>
    </location>
</feature>
<evidence type="ECO:0000256" key="3">
    <source>
        <dbReference type="ARBA" id="ARBA00022448"/>
    </source>
</evidence>
<evidence type="ECO:0000259" key="9">
    <source>
        <dbReference type="PROSITE" id="PS50850"/>
    </source>
</evidence>
<evidence type="ECO:0000256" key="2">
    <source>
        <dbReference type="ARBA" id="ARBA00008335"/>
    </source>
</evidence>
<dbReference type="SUPFAM" id="SSF103473">
    <property type="entry name" value="MFS general substrate transporter"/>
    <property type="match status" value="1"/>
</dbReference>
<evidence type="ECO:0000256" key="4">
    <source>
        <dbReference type="ARBA" id="ARBA00022475"/>
    </source>
</evidence>
<proteinExistence type="inferred from homology"/>
<feature type="transmembrane region" description="Helical" evidence="8">
    <location>
        <begin position="365"/>
        <end position="386"/>
    </location>
</feature>
<sequence length="397" mass="40177">MAVAAARTRRIRISLVVGALALFALLYAPQPVLPQIAESFALSPGTAALLVSAATLGLAVAAVPLGTLSEALGRRRTMIASLVSAELLGLVLPWVRAFWLLVGLRLVQGVLIAGLAAVAVAYLVAETGAAAMGTTMGLYVAGTTLGGMTGRLLGGIAGDVLGWHGGLLAVALLGAVCTVLFVLLLPAERGHRRQQLRWRPLLRGLAAALRDPVLYAPFLVAALGMGAFVAVYNVLVFRLTGPPLLVPPALAALAFLAYAAGTVTAPLAGRLADARGRVPVLLAALGVALLGLALMLAAQFALIVLGLVVFTGGFFGAHSVASGWVGVRASPDARGQASAVYQFAYYGGSSVGGVLGGLAYGAWGWTGMTAVLTCWFVIAGIGVLLARGGSGQVVSGS</sequence>
<feature type="transmembrane region" description="Helical" evidence="8">
    <location>
        <begin position="304"/>
        <end position="327"/>
    </location>
</feature>
<keyword evidence="6 8" id="KW-1133">Transmembrane helix</keyword>
<feature type="transmembrane region" description="Helical" evidence="8">
    <location>
        <begin position="44"/>
        <end position="66"/>
    </location>
</feature>
<dbReference type="CDD" id="cd17324">
    <property type="entry name" value="MFS_NepI_like"/>
    <property type="match status" value="1"/>
</dbReference>
<keyword evidence="4" id="KW-1003">Cell membrane</keyword>
<accession>A0A929BCU2</accession>
<feature type="domain" description="Major facilitator superfamily (MFS) profile" evidence="9">
    <location>
        <begin position="7"/>
        <end position="391"/>
    </location>
</feature>
<comment type="caution">
    <text evidence="10">The sequence shown here is derived from an EMBL/GenBank/DDBJ whole genome shotgun (WGS) entry which is preliminary data.</text>
</comment>
<comment type="subcellular location">
    <subcellularLocation>
        <location evidence="1">Cell membrane</location>
        <topology evidence="1">Multi-pass membrane protein</topology>
    </subcellularLocation>
</comment>
<dbReference type="GO" id="GO:0022857">
    <property type="term" value="F:transmembrane transporter activity"/>
    <property type="evidence" value="ECO:0007669"/>
    <property type="project" value="InterPro"/>
</dbReference>
<evidence type="ECO:0000256" key="5">
    <source>
        <dbReference type="ARBA" id="ARBA00022692"/>
    </source>
</evidence>
<evidence type="ECO:0000256" key="6">
    <source>
        <dbReference type="ARBA" id="ARBA00022989"/>
    </source>
</evidence>
<reference evidence="10" key="1">
    <citation type="submission" date="2020-10" db="EMBL/GenBank/DDBJ databases">
        <title>Diversity and distribution of actinomycetes associated with coral in the coast of Hainan.</title>
        <authorList>
            <person name="Li F."/>
        </authorList>
    </citation>
    <scope>NUCLEOTIDE SEQUENCE</scope>
    <source>
        <strain evidence="10">HNM0983</strain>
    </source>
</reference>
<dbReference type="Pfam" id="PF07690">
    <property type="entry name" value="MFS_1"/>
    <property type="match status" value="1"/>
</dbReference>
<evidence type="ECO:0000313" key="11">
    <source>
        <dbReference type="Proteomes" id="UP000598360"/>
    </source>
</evidence>
<feature type="transmembrane region" description="Helical" evidence="8">
    <location>
        <begin position="106"/>
        <end position="125"/>
    </location>
</feature>
<keyword evidence="3" id="KW-0813">Transport</keyword>
<evidence type="ECO:0000256" key="8">
    <source>
        <dbReference type="SAM" id="Phobius"/>
    </source>
</evidence>
<dbReference type="Proteomes" id="UP000598360">
    <property type="component" value="Unassembled WGS sequence"/>
</dbReference>
<feature type="transmembrane region" description="Helical" evidence="8">
    <location>
        <begin position="78"/>
        <end position="100"/>
    </location>
</feature>
<protein>
    <submittedName>
        <fullName evidence="10">MFS transporter</fullName>
    </submittedName>
</protein>
<evidence type="ECO:0000256" key="1">
    <source>
        <dbReference type="ARBA" id="ARBA00004651"/>
    </source>
</evidence>
<feature type="transmembrane region" description="Helical" evidence="8">
    <location>
        <begin position="339"/>
        <end position="359"/>
    </location>
</feature>
<evidence type="ECO:0000313" key="10">
    <source>
        <dbReference type="EMBL" id="MBE9375686.1"/>
    </source>
</evidence>
<dbReference type="AlphaFoldDB" id="A0A929BCU2"/>
<dbReference type="InterPro" id="IPR011701">
    <property type="entry name" value="MFS"/>
</dbReference>
<feature type="transmembrane region" description="Helical" evidence="8">
    <location>
        <begin position="163"/>
        <end position="187"/>
    </location>
</feature>
<gene>
    <name evidence="10" type="ORF">IQ251_14630</name>
</gene>
<name>A0A929BCU2_9PSEU</name>
<dbReference type="InterPro" id="IPR020846">
    <property type="entry name" value="MFS_dom"/>
</dbReference>